<dbReference type="PANTHER" id="PTHR43130:SF7">
    <property type="entry name" value="DJ-1_PFPI DOMAIN-CONTAINING PROTEIN"/>
    <property type="match status" value="1"/>
</dbReference>
<dbReference type="Pfam" id="PF01965">
    <property type="entry name" value="DJ-1_PfpI"/>
    <property type="match status" value="1"/>
</dbReference>
<gene>
    <name evidence="2" type="ORF">CIMG_13109</name>
</gene>
<keyword evidence="3" id="KW-1185">Reference proteome</keyword>
<dbReference type="InterPro" id="IPR052158">
    <property type="entry name" value="INH-QAR"/>
</dbReference>
<reference evidence="3" key="2">
    <citation type="journal article" date="2010" name="Genome Res.">
        <title>Population genomic sequencing of Coccidioides fungi reveals recent hybridization and transposon control.</title>
        <authorList>
            <person name="Neafsey D.E."/>
            <person name="Barker B.M."/>
            <person name="Sharpton T.J."/>
            <person name="Stajich J.E."/>
            <person name="Park D.J."/>
            <person name="Whiston E."/>
            <person name="Hung C.-Y."/>
            <person name="McMahan C."/>
            <person name="White J."/>
            <person name="Sykes S."/>
            <person name="Heiman D."/>
            <person name="Young S."/>
            <person name="Zeng Q."/>
            <person name="Abouelleil A."/>
            <person name="Aftuck L."/>
            <person name="Bessette D."/>
            <person name="Brown A."/>
            <person name="FitzGerald M."/>
            <person name="Lui A."/>
            <person name="Macdonald J.P."/>
            <person name="Priest M."/>
            <person name="Orbach M.J."/>
            <person name="Galgiani J.N."/>
            <person name="Kirkland T.N."/>
            <person name="Cole G.T."/>
            <person name="Birren B.W."/>
            <person name="Henn M.R."/>
            <person name="Taylor J.W."/>
            <person name="Rounsley S.D."/>
        </authorList>
    </citation>
    <scope>GENOME REANNOTATION</scope>
    <source>
        <strain evidence="3">RS</strain>
    </source>
</reference>
<dbReference type="InterPro" id="IPR002818">
    <property type="entry name" value="DJ-1/PfpI"/>
</dbReference>
<dbReference type="KEGG" id="cim:CIMG_13109"/>
<organism evidence="2 3">
    <name type="scientific">Coccidioides immitis (strain RS)</name>
    <name type="common">Valley fever fungus</name>
    <dbReference type="NCBI Taxonomy" id="246410"/>
    <lineage>
        <taxon>Eukaryota</taxon>
        <taxon>Fungi</taxon>
        <taxon>Dikarya</taxon>
        <taxon>Ascomycota</taxon>
        <taxon>Pezizomycotina</taxon>
        <taxon>Eurotiomycetes</taxon>
        <taxon>Eurotiomycetidae</taxon>
        <taxon>Onygenales</taxon>
        <taxon>Onygenaceae</taxon>
        <taxon>Coccidioides</taxon>
    </lineage>
</organism>
<dbReference type="Proteomes" id="UP000001261">
    <property type="component" value="Unassembled WGS sequence"/>
</dbReference>
<dbReference type="OrthoDB" id="543156at2759"/>
<dbReference type="STRING" id="246410.J3K9N0"/>
<dbReference type="VEuPathDB" id="FungiDB:CIMG_13109"/>
<dbReference type="GeneID" id="24164736"/>
<feature type="domain" description="DJ-1/PfpI" evidence="1">
    <location>
        <begin position="86"/>
        <end position="224"/>
    </location>
</feature>
<reference evidence="3" key="1">
    <citation type="journal article" date="2009" name="Genome Res.">
        <title>Comparative genomic analyses of the human fungal pathogens Coccidioides and their relatives.</title>
        <authorList>
            <person name="Sharpton T.J."/>
            <person name="Stajich J.E."/>
            <person name="Rounsley S.D."/>
            <person name="Gardner M.J."/>
            <person name="Wortman J.R."/>
            <person name="Jordar V.S."/>
            <person name="Maiti R."/>
            <person name="Kodira C.D."/>
            <person name="Neafsey D.E."/>
            <person name="Zeng Q."/>
            <person name="Hung C.-Y."/>
            <person name="McMahan C."/>
            <person name="Muszewska A."/>
            <person name="Grynberg M."/>
            <person name="Mandel M.A."/>
            <person name="Kellner E.M."/>
            <person name="Barker B.M."/>
            <person name="Galgiani J.N."/>
            <person name="Orbach M.J."/>
            <person name="Kirkland T.N."/>
            <person name="Cole G.T."/>
            <person name="Henn M.R."/>
            <person name="Birren B.W."/>
            <person name="Taylor J.W."/>
        </authorList>
    </citation>
    <scope>NUCLEOTIDE SEQUENCE [LARGE SCALE GENOMIC DNA]</scope>
    <source>
        <strain evidence="3">RS</strain>
    </source>
</reference>
<dbReference type="PANTHER" id="PTHR43130">
    <property type="entry name" value="ARAC-FAMILY TRANSCRIPTIONAL REGULATOR"/>
    <property type="match status" value="1"/>
</dbReference>
<sequence length="260" mass="28131">MSSSSLSVAPFSKLWPFPFQKSAHTYQYHTRMATSKSNPLRIGVLISGWVQLLDLAVIDLFAIMSPGYIKTCNLPQSIVDLAVPLKIHYIGASSAPANLSANVSINLTDTVSSPSVSPGNLDILMIPGPDPNQVPSDDLKTFVRQHHDVGTTILSICTGCIVAAHAGILNGKRATGPRIMIPGLREQFPKVKEWDGSCRFVKDGNVWSSGSITNGFDLAIAYLRENYPAPLVDVVCDLSEVADRPSEYVSGLRSEFFGKL</sequence>
<dbReference type="InterPro" id="IPR029062">
    <property type="entry name" value="Class_I_gatase-like"/>
</dbReference>
<name>J3K9N0_COCIM</name>
<proteinExistence type="predicted"/>
<dbReference type="EMBL" id="GG704912">
    <property type="protein sequence ID" value="EAS31629.3"/>
    <property type="molecule type" value="Genomic_DNA"/>
</dbReference>
<evidence type="ECO:0000259" key="1">
    <source>
        <dbReference type="Pfam" id="PF01965"/>
    </source>
</evidence>
<dbReference type="InParanoid" id="J3K9N0"/>
<accession>J3K9N0</accession>
<dbReference type="RefSeq" id="XP_001243212.2">
    <property type="nucleotide sequence ID" value="XM_001243211.2"/>
</dbReference>
<dbReference type="AlphaFoldDB" id="J3K9N0"/>
<dbReference type="OMA" id="YRWIQDG"/>
<dbReference type="Gene3D" id="3.40.50.880">
    <property type="match status" value="1"/>
</dbReference>
<dbReference type="SUPFAM" id="SSF52317">
    <property type="entry name" value="Class I glutamine amidotransferase-like"/>
    <property type="match status" value="1"/>
</dbReference>
<evidence type="ECO:0000313" key="2">
    <source>
        <dbReference type="EMBL" id="EAS31629.3"/>
    </source>
</evidence>
<protein>
    <submittedName>
        <fullName evidence="2">ThiJ/PfpI family protein</fullName>
    </submittedName>
</protein>
<evidence type="ECO:0000313" key="3">
    <source>
        <dbReference type="Proteomes" id="UP000001261"/>
    </source>
</evidence>